<sequence length="118" mass="13442">MKSKTKRRIWEGGHGARGDELGGFLDLDKAHTTISSNGESTVITKPWNVYSIDLAGLNNRHALRDFHREPIDEHFDGIIRVREVYTGTGYWFIGWRWTGLRLCCGGCRCHRLIGAGLW</sequence>
<dbReference type="Proteomes" id="UP000187203">
    <property type="component" value="Unassembled WGS sequence"/>
</dbReference>
<reference evidence="2" key="1">
    <citation type="submission" date="2013-09" db="EMBL/GenBank/DDBJ databases">
        <title>Corchorus olitorius genome sequencing.</title>
        <authorList>
            <person name="Alam M."/>
            <person name="Haque M.S."/>
            <person name="Islam M.S."/>
            <person name="Emdad E.M."/>
            <person name="Islam M.M."/>
            <person name="Ahmed B."/>
            <person name="Halim A."/>
            <person name="Hossen Q.M.M."/>
            <person name="Hossain M.Z."/>
            <person name="Ahmed R."/>
            <person name="Khan M.M."/>
            <person name="Islam R."/>
            <person name="Rashid M.M."/>
            <person name="Khan S.A."/>
            <person name="Rahman M.S."/>
            <person name="Alam M."/>
            <person name="Yahiya A.S."/>
            <person name="Khan M.S."/>
            <person name="Azam M.S."/>
            <person name="Haque T."/>
            <person name="Lashkar M.Z.H."/>
            <person name="Akhand A.I."/>
            <person name="Morshed G."/>
            <person name="Roy S."/>
            <person name="Uddin K.S."/>
            <person name="Rabeya T."/>
            <person name="Hossain A.S."/>
            <person name="Chowdhury A."/>
            <person name="Snigdha A.R."/>
            <person name="Mortoza M.S."/>
            <person name="Matin S.A."/>
            <person name="Hoque S.M.E."/>
            <person name="Islam M.K."/>
            <person name="Roy D.K."/>
            <person name="Haider R."/>
            <person name="Moosa M.M."/>
            <person name="Elias S.M."/>
            <person name="Hasan A.M."/>
            <person name="Jahan S."/>
            <person name="Shafiuddin M."/>
            <person name="Mahmood N."/>
            <person name="Shommy N.S."/>
        </authorList>
    </citation>
    <scope>NUCLEOTIDE SEQUENCE [LARGE SCALE GENOMIC DNA]</scope>
    <source>
        <strain evidence="2">cv. O-4</strain>
    </source>
</reference>
<proteinExistence type="predicted"/>
<dbReference type="EMBL" id="AWUE01012278">
    <property type="protein sequence ID" value="OMP09661.1"/>
    <property type="molecule type" value="Genomic_DNA"/>
</dbReference>
<keyword evidence="2" id="KW-1185">Reference proteome</keyword>
<dbReference type="OrthoDB" id="10564543at2759"/>
<organism evidence="1 2">
    <name type="scientific">Corchorus olitorius</name>
    <dbReference type="NCBI Taxonomy" id="93759"/>
    <lineage>
        <taxon>Eukaryota</taxon>
        <taxon>Viridiplantae</taxon>
        <taxon>Streptophyta</taxon>
        <taxon>Embryophyta</taxon>
        <taxon>Tracheophyta</taxon>
        <taxon>Spermatophyta</taxon>
        <taxon>Magnoliopsida</taxon>
        <taxon>eudicotyledons</taxon>
        <taxon>Gunneridae</taxon>
        <taxon>Pentapetalae</taxon>
        <taxon>rosids</taxon>
        <taxon>malvids</taxon>
        <taxon>Malvales</taxon>
        <taxon>Malvaceae</taxon>
        <taxon>Grewioideae</taxon>
        <taxon>Apeibeae</taxon>
        <taxon>Corchorus</taxon>
    </lineage>
</organism>
<comment type="caution">
    <text evidence="1">The sequence shown here is derived from an EMBL/GenBank/DDBJ whole genome shotgun (WGS) entry which is preliminary data.</text>
</comment>
<evidence type="ECO:0000313" key="2">
    <source>
        <dbReference type="Proteomes" id="UP000187203"/>
    </source>
</evidence>
<dbReference type="AlphaFoldDB" id="A0A1R3KRG1"/>
<accession>A0A1R3KRG1</accession>
<evidence type="ECO:0000313" key="1">
    <source>
        <dbReference type="EMBL" id="OMP09661.1"/>
    </source>
</evidence>
<protein>
    <submittedName>
        <fullName evidence="1">Uncharacterized protein</fullName>
    </submittedName>
</protein>
<name>A0A1R3KRG1_9ROSI</name>
<gene>
    <name evidence="1" type="ORF">COLO4_05243</name>
</gene>